<proteinExistence type="inferred from homology"/>
<evidence type="ECO:0000256" key="3">
    <source>
        <dbReference type="ARBA" id="ARBA00022723"/>
    </source>
</evidence>
<evidence type="ECO:0000256" key="4">
    <source>
        <dbReference type="ARBA" id="ARBA00023002"/>
    </source>
</evidence>
<evidence type="ECO:0000256" key="2">
    <source>
        <dbReference type="ARBA" id="ARBA00006787"/>
    </source>
</evidence>
<evidence type="ECO:0000256" key="5">
    <source>
        <dbReference type="ARBA" id="ARBA00023004"/>
    </source>
</evidence>
<keyword evidence="4" id="KW-0560">Oxidoreductase</keyword>
<keyword evidence="8" id="KW-1185">Reference proteome</keyword>
<dbReference type="Proteomes" id="UP001230986">
    <property type="component" value="Unassembled WGS sequence"/>
</dbReference>
<dbReference type="PANTHER" id="PTHR10543">
    <property type="entry name" value="BETA-CAROTENE DIOXYGENASE"/>
    <property type="match status" value="1"/>
</dbReference>
<dbReference type="Pfam" id="PF03055">
    <property type="entry name" value="RPE65"/>
    <property type="match status" value="2"/>
</dbReference>
<evidence type="ECO:0000313" key="7">
    <source>
        <dbReference type="EMBL" id="MDL5056367.1"/>
    </source>
</evidence>
<keyword evidence="5" id="KW-0408">Iron</keyword>
<feature type="region of interest" description="Disordered" evidence="6">
    <location>
        <begin position="1"/>
        <end position="31"/>
    </location>
</feature>
<reference evidence="7 8" key="1">
    <citation type="submission" date="2023-06" db="EMBL/GenBank/DDBJ databases">
        <title>Whole genome sequence of Oscillatoria calcuttensis NRMC-F 0142.</title>
        <authorList>
            <person name="Shakena Fathima T."/>
            <person name="Muralitharan G."/>
            <person name="Thajuddin N."/>
        </authorList>
    </citation>
    <scope>NUCLEOTIDE SEQUENCE [LARGE SCALE GENOMIC DNA]</scope>
    <source>
        <strain evidence="7 8">NRMC-F 0142</strain>
    </source>
</reference>
<evidence type="ECO:0000256" key="1">
    <source>
        <dbReference type="ARBA" id="ARBA00001954"/>
    </source>
</evidence>
<evidence type="ECO:0000256" key="6">
    <source>
        <dbReference type="SAM" id="MobiDB-lite"/>
    </source>
</evidence>
<comment type="similarity">
    <text evidence="2">Belongs to the carotenoid oxygenase family.</text>
</comment>
<keyword evidence="3" id="KW-0479">Metal-binding</keyword>
<dbReference type="PANTHER" id="PTHR10543:SF89">
    <property type="entry name" value="CAROTENOID 9,10(9',10')-CLEAVAGE DIOXYGENASE 1"/>
    <property type="match status" value="1"/>
</dbReference>
<protein>
    <submittedName>
        <fullName evidence="7">Carotenoid oxygenase family protein</fullName>
    </submittedName>
</protein>
<comment type="caution">
    <text evidence="7">The sequence shown here is derived from an EMBL/GenBank/DDBJ whole genome shotgun (WGS) entry which is preliminary data.</text>
</comment>
<name>A0ABT7LWG9_9CYAN</name>
<comment type="cofactor">
    <cofactor evidence="1">
        <name>Fe(2+)</name>
        <dbReference type="ChEBI" id="CHEBI:29033"/>
    </cofactor>
</comment>
<sequence length="739" mass="83434">MTGARFPRSVLSVSRQEFGKPEDNPHASGPPLQLEVIDGSLPADIYGHVYIVGPVGSVAAEADSHSPIVAPCQDGTTLLYNGEGMVYRLDFDALEQGVSLTTRIIKTPCYYADLGTFYDPKYQGSQNSPDLRFKNLGISRVSGRLGLRNQLNTAFLPVRFAEEGCDRLLVTWDMGRPYELDPVTLEAVTPIGRNDEWEPVTKLVNLPFEPPPPFQAIQTAAHPCFDPNTDGGQVVTTNTGRSLSNLLSQIIPITGRSLSNLLSQIIPIVAILRSIAGVQSTEKSTVPLETAVGEYHTPVETLWAKLKHLFLLLLQFLRAIVEFFVGNFLDIIIWDGKGDFKKWRIHHNGRPIKIKQTTHQIGLTEDYIVVIDTAFKVSIEELLPYLKSHKAQQLEAWARKILDHPQLANNDIYIIRRQDLKEGTRIVEAKKAVIPYEAAHFSVDYKNPDDQIMLHFSHVCAWDAGECISMFDFDEFATPTPALEKQRLYGVLYGPTDISRLGCWTINGRTGEVGENPQLVMDLELTWGPAIASYRTTSPYGSPDRLEDIYWGCLGCWDDLLFPHILSLYQNYPYREVGLNLIQQITQEGRKSNLLRLQIERDRQNQPQRLSIADSYQFPDGYYVTSPQFVPSARGDRSTDGYIVCIVHYGEGDDPQTNGNEIWIFDARNLQAPICKLAHLRMNIGFTVHATWLEKAQRRTAAYCIPVKEDYQPIMEKHSKEIQDLFQEWVYPQKELPVG</sequence>
<accession>A0ABT7LWG9</accession>
<dbReference type="RefSeq" id="WP_284475277.1">
    <property type="nucleotide sequence ID" value="NZ_JASVEJ010000010.1"/>
</dbReference>
<gene>
    <name evidence="7" type="ORF">QQ055_02635</name>
</gene>
<evidence type="ECO:0000313" key="8">
    <source>
        <dbReference type="Proteomes" id="UP001230986"/>
    </source>
</evidence>
<dbReference type="EMBL" id="JASVEJ010000010">
    <property type="protein sequence ID" value="MDL5056367.1"/>
    <property type="molecule type" value="Genomic_DNA"/>
</dbReference>
<organism evidence="7 8">
    <name type="scientific">Geitlerinema calcuttense NRMC-F 0142</name>
    <dbReference type="NCBI Taxonomy" id="2922238"/>
    <lineage>
        <taxon>Bacteria</taxon>
        <taxon>Bacillati</taxon>
        <taxon>Cyanobacteriota</taxon>
        <taxon>Cyanophyceae</taxon>
        <taxon>Geitlerinematales</taxon>
        <taxon>Geitlerinemataceae</taxon>
        <taxon>Geitlerinema</taxon>
    </lineage>
</organism>
<dbReference type="InterPro" id="IPR004294">
    <property type="entry name" value="Carotenoid_Oase"/>
</dbReference>